<evidence type="ECO:0000256" key="1">
    <source>
        <dbReference type="SAM" id="MobiDB-lite"/>
    </source>
</evidence>
<feature type="compositionally biased region" description="Acidic residues" evidence="1">
    <location>
        <begin position="10"/>
        <end position="21"/>
    </location>
</feature>
<organism evidence="2 3">
    <name type="scientific">Argiope bruennichi</name>
    <name type="common">Wasp spider</name>
    <name type="synonym">Aranea bruennichi</name>
    <dbReference type="NCBI Taxonomy" id="94029"/>
    <lineage>
        <taxon>Eukaryota</taxon>
        <taxon>Metazoa</taxon>
        <taxon>Ecdysozoa</taxon>
        <taxon>Arthropoda</taxon>
        <taxon>Chelicerata</taxon>
        <taxon>Arachnida</taxon>
        <taxon>Araneae</taxon>
        <taxon>Araneomorphae</taxon>
        <taxon>Entelegynae</taxon>
        <taxon>Araneoidea</taxon>
        <taxon>Araneidae</taxon>
        <taxon>Argiope</taxon>
    </lineage>
</organism>
<sequence length="106" mass="12106">MSILFRDGSEIESDDETDTDIFDNVSGRSEDSETEQSHVDFEDDINDNADCETYSLARKTQRWPLTVFFSILNIAGINAQILYMSNGHSISSRRNFLRQLSNALTY</sequence>
<dbReference type="Proteomes" id="UP000807504">
    <property type="component" value="Unassembled WGS sequence"/>
</dbReference>
<proteinExistence type="predicted"/>
<feature type="compositionally biased region" description="Basic and acidic residues" evidence="1">
    <location>
        <begin position="28"/>
        <end position="40"/>
    </location>
</feature>
<reference evidence="2" key="2">
    <citation type="submission" date="2020-06" db="EMBL/GenBank/DDBJ databases">
        <authorList>
            <person name="Sheffer M."/>
        </authorList>
    </citation>
    <scope>NUCLEOTIDE SEQUENCE</scope>
</reference>
<dbReference type="AlphaFoldDB" id="A0A8T0FDV0"/>
<name>A0A8T0FDV0_ARGBR</name>
<dbReference type="EMBL" id="JABXBU010000012">
    <property type="protein sequence ID" value="KAF8789296.1"/>
    <property type="molecule type" value="Genomic_DNA"/>
</dbReference>
<gene>
    <name evidence="2" type="ORF">HNY73_007240</name>
</gene>
<comment type="caution">
    <text evidence="2">The sequence shown here is derived from an EMBL/GenBank/DDBJ whole genome shotgun (WGS) entry which is preliminary data.</text>
</comment>
<accession>A0A8T0FDV0</accession>
<feature type="region of interest" description="Disordered" evidence="1">
    <location>
        <begin position="1"/>
        <end position="44"/>
    </location>
</feature>
<reference evidence="2" key="1">
    <citation type="journal article" date="2020" name="bioRxiv">
        <title>Chromosome-level reference genome of the European wasp spider Argiope bruennichi: a resource for studies on range expansion and evolutionary adaptation.</title>
        <authorList>
            <person name="Sheffer M.M."/>
            <person name="Hoppe A."/>
            <person name="Krehenwinkel H."/>
            <person name="Uhl G."/>
            <person name="Kuss A.W."/>
            <person name="Jensen L."/>
            <person name="Jensen C."/>
            <person name="Gillespie R.G."/>
            <person name="Hoff K.J."/>
            <person name="Prost S."/>
        </authorList>
    </citation>
    <scope>NUCLEOTIDE SEQUENCE</scope>
</reference>
<protein>
    <recommendedName>
        <fullName evidence="4">PiggyBac transposable element-derived protein domain-containing protein</fullName>
    </recommendedName>
</protein>
<evidence type="ECO:0000313" key="2">
    <source>
        <dbReference type="EMBL" id="KAF8789296.1"/>
    </source>
</evidence>
<keyword evidence="3" id="KW-1185">Reference proteome</keyword>
<evidence type="ECO:0008006" key="4">
    <source>
        <dbReference type="Google" id="ProtNLM"/>
    </source>
</evidence>
<evidence type="ECO:0000313" key="3">
    <source>
        <dbReference type="Proteomes" id="UP000807504"/>
    </source>
</evidence>